<evidence type="ECO:0000313" key="7">
    <source>
        <dbReference type="Proteomes" id="UP000234653"/>
    </source>
</evidence>
<evidence type="ECO:0000256" key="4">
    <source>
        <dbReference type="SAM" id="Phobius"/>
    </source>
</evidence>
<accession>A0A2K9HJ04</accession>
<dbReference type="RefSeq" id="WP_057737582.1">
    <property type="nucleotide sequence ID" value="NZ_AZDQ01000006.1"/>
</dbReference>
<dbReference type="Proteomes" id="UP000234653">
    <property type="component" value="Chromosome"/>
</dbReference>
<keyword evidence="4" id="KW-0472">Membrane</keyword>
<evidence type="ECO:0000313" key="6">
    <source>
        <dbReference type="EMBL" id="AUI72524.1"/>
    </source>
</evidence>
<feature type="transmembrane region" description="Helical" evidence="4">
    <location>
        <begin position="318"/>
        <end position="337"/>
    </location>
</feature>
<dbReference type="InterPro" id="IPR029044">
    <property type="entry name" value="Nucleotide-diphossugar_trans"/>
</dbReference>
<dbReference type="OrthoDB" id="9766299at2"/>
<evidence type="ECO:0000256" key="2">
    <source>
        <dbReference type="ARBA" id="ARBA00022676"/>
    </source>
</evidence>
<feature type="transmembrane region" description="Helical" evidence="4">
    <location>
        <begin position="343"/>
        <end position="362"/>
    </location>
</feature>
<name>A0A2K9HJ04_9LACO</name>
<protein>
    <submittedName>
        <fullName evidence="6">Putative glycosyltransferase, exosortase G system-associated</fullName>
    </submittedName>
</protein>
<dbReference type="PANTHER" id="PTHR43630">
    <property type="entry name" value="POLY-BETA-1,6-N-ACETYL-D-GLUCOSAMINE SYNTHASE"/>
    <property type="match status" value="1"/>
</dbReference>
<keyword evidence="7" id="KW-1185">Reference proteome</keyword>
<gene>
    <name evidence="6" type="ORF">LA20249_10160</name>
</gene>
<comment type="similarity">
    <text evidence="1">Belongs to the glycosyltransferase 2 family.</text>
</comment>
<dbReference type="Gene3D" id="3.90.550.10">
    <property type="entry name" value="Spore Coat Polysaccharide Biosynthesis Protein SpsA, Chain A"/>
    <property type="match status" value="1"/>
</dbReference>
<proteinExistence type="inferred from homology"/>
<evidence type="ECO:0000256" key="1">
    <source>
        <dbReference type="ARBA" id="ARBA00006739"/>
    </source>
</evidence>
<dbReference type="KEGG" id="lali:LA20249_10160"/>
<feature type="transmembrane region" description="Helical" evidence="4">
    <location>
        <begin position="382"/>
        <end position="404"/>
    </location>
</feature>
<keyword evidence="2" id="KW-0328">Glycosyltransferase</keyword>
<evidence type="ECO:0000256" key="3">
    <source>
        <dbReference type="ARBA" id="ARBA00022679"/>
    </source>
</evidence>
<dbReference type="Pfam" id="PF00535">
    <property type="entry name" value="Glycos_transf_2"/>
    <property type="match status" value="1"/>
</dbReference>
<organism evidence="6 7">
    <name type="scientific">Companilactobacillus alimentarius DSM 20249</name>
    <dbReference type="NCBI Taxonomy" id="1423720"/>
    <lineage>
        <taxon>Bacteria</taxon>
        <taxon>Bacillati</taxon>
        <taxon>Bacillota</taxon>
        <taxon>Bacilli</taxon>
        <taxon>Lactobacillales</taxon>
        <taxon>Lactobacillaceae</taxon>
        <taxon>Companilactobacillus</taxon>
    </lineage>
</organism>
<dbReference type="InterPro" id="IPR001173">
    <property type="entry name" value="Glyco_trans_2-like"/>
</dbReference>
<dbReference type="CDD" id="cd06423">
    <property type="entry name" value="CESA_like"/>
    <property type="match status" value="1"/>
</dbReference>
<dbReference type="AlphaFoldDB" id="A0A2K9HJ04"/>
<dbReference type="EMBL" id="CP018867">
    <property type="protein sequence ID" value="AUI72524.1"/>
    <property type="molecule type" value="Genomic_DNA"/>
</dbReference>
<feature type="transmembrane region" description="Helical" evidence="4">
    <location>
        <begin position="12"/>
        <end position="39"/>
    </location>
</feature>
<keyword evidence="4" id="KW-0812">Transmembrane</keyword>
<dbReference type="SUPFAM" id="SSF53448">
    <property type="entry name" value="Nucleotide-diphospho-sugar transferases"/>
    <property type="match status" value="1"/>
</dbReference>
<keyword evidence="4" id="KW-1133">Transmembrane helix</keyword>
<dbReference type="InterPro" id="IPR017542">
    <property type="entry name" value="XrtG-assoc_glycosyltfrase"/>
</dbReference>
<reference evidence="6 7" key="1">
    <citation type="submission" date="2016-12" db="EMBL/GenBank/DDBJ databases">
        <title>The whole genome sequencing and assembly of Lactobacillus alimentarius DSM 20249T strain.</title>
        <authorList>
            <person name="Lee Y.-J."/>
            <person name="Yi H."/>
            <person name="Bahn Y.-S."/>
            <person name="Kim J.F."/>
            <person name="Lee D.-W."/>
        </authorList>
    </citation>
    <scope>NUCLEOTIDE SEQUENCE [LARGE SCALE GENOMIC DNA]</scope>
    <source>
        <strain evidence="6 7">DSM 20249</strain>
    </source>
</reference>
<sequence>MSYWLNLTIFKMGFWLTWALIPIVVEIIPSVVSSFRILIQNMHPKNMTMPAKMPMISVLIPVHNSEKTLFNCIKSIHDSTYPKELIQVVLADNQSTDDSFQVFAHAQNIFSDMNLRLIHTEKGKAEALNAALYGAIGTYIINIDSDGVLEKNALMNMVLQFENDYDVAALTGSILPQKDLLKKHGSLLRYNEYFEYAQAFLSGRMIESNNNQLFTMSGAFSAFRKEAVMKSFLYDIDTIGEDTDMTFQIRQRMKQKVGLCANAFFFIEPINNLSELYLQRQRWQRGEVEVIHEYSQQLEMKEFFKNFMVRRLLIDHTFLFPRMIWLCASLVLLFFRYSPVMMGMSYLIIYLLYIFVELLNYICVLELLRQFPSEKKFYRKQWWVAITFPFYNFICSGIRLIGIINSMTTKSGWNSKPFSTEKKQILNIIKNDFKRNKNEEHKNE</sequence>
<feature type="domain" description="Glycosyltransferase 2-like" evidence="5">
    <location>
        <begin position="57"/>
        <end position="230"/>
    </location>
</feature>
<dbReference type="PANTHER" id="PTHR43630:SF1">
    <property type="entry name" value="POLY-BETA-1,6-N-ACETYL-D-GLUCOSAMINE SYNTHASE"/>
    <property type="match status" value="1"/>
</dbReference>
<dbReference type="STRING" id="1423720.FC67_GL000043"/>
<dbReference type="NCBIfam" id="TIGR03111">
    <property type="entry name" value="glyc2_xrt_Gpos1"/>
    <property type="match status" value="1"/>
</dbReference>
<evidence type="ECO:0000259" key="5">
    <source>
        <dbReference type="Pfam" id="PF00535"/>
    </source>
</evidence>
<keyword evidence="3 6" id="KW-0808">Transferase</keyword>
<dbReference type="GO" id="GO:0016757">
    <property type="term" value="F:glycosyltransferase activity"/>
    <property type="evidence" value="ECO:0007669"/>
    <property type="project" value="UniProtKB-KW"/>
</dbReference>